<dbReference type="AlphaFoldDB" id="A0A6P4I963"/>
<dbReference type="Proteomes" id="UP001652661">
    <property type="component" value="Chromosome 2L"/>
</dbReference>
<evidence type="ECO:0000256" key="1">
    <source>
        <dbReference type="ARBA" id="ARBA00017484"/>
    </source>
</evidence>
<feature type="domain" description="Transcription initiation factor TFIID subunit 12" evidence="3">
    <location>
        <begin position="60"/>
        <end position="123"/>
    </location>
</feature>
<feature type="region of interest" description="Disordered" evidence="2">
    <location>
        <begin position="1"/>
        <end position="47"/>
    </location>
</feature>
<organism evidence="4 5">
    <name type="scientific">Drosophila kikkawai</name>
    <name type="common">Fruit fly</name>
    <dbReference type="NCBI Taxonomy" id="30033"/>
    <lineage>
        <taxon>Eukaryota</taxon>
        <taxon>Metazoa</taxon>
        <taxon>Ecdysozoa</taxon>
        <taxon>Arthropoda</taxon>
        <taxon>Hexapoda</taxon>
        <taxon>Insecta</taxon>
        <taxon>Pterygota</taxon>
        <taxon>Neoptera</taxon>
        <taxon>Endopterygota</taxon>
        <taxon>Diptera</taxon>
        <taxon>Brachycera</taxon>
        <taxon>Muscomorpha</taxon>
        <taxon>Ephydroidea</taxon>
        <taxon>Drosophilidae</taxon>
        <taxon>Drosophila</taxon>
        <taxon>Sophophora</taxon>
    </lineage>
</organism>
<reference evidence="5" key="2">
    <citation type="submission" date="2025-08" db="UniProtKB">
        <authorList>
            <consortium name="RefSeq"/>
        </authorList>
    </citation>
    <scope>IDENTIFICATION</scope>
    <source>
        <strain evidence="5">14028-0561.14</strain>
        <tissue evidence="5">Whole fly</tissue>
    </source>
</reference>
<dbReference type="GO" id="GO:0005669">
    <property type="term" value="C:transcription factor TFIID complex"/>
    <property type="evidence" value="ECO:0007669"/>
    <property type="project" value="InterPro"/>
</dbReference>
<accession>A0A6P4I963</accession>
<gene>
    <name evidence="5" type="primary">Taf12L</name>
</gene>
<proteinExistence type="predicted"/>
<evidence type="ECO:0000313" key="5">
    <source>
        <dbReference type="RefSeq" id="XP_017025402.1"/>
    </source>
</evidence>
<dbReference type="OMA" id="LDDQGCD"/>
<dbReference type="OrthoDB" id="2193432at2759"/>
<dbReference type="Gene3D" id="1.10.20.10">
    <property type="entry name" value="Histone, subunit A"/>
    <property type="match status" value="1"/>
</dbReference>
<evidence type="ECO:0000259" key="3">
    <source>
        <dbReference type="Pfam" id="PF03847"/>
    </source>
</evidence>
<dbReference type="InterPro" id="IPR003228">
    <property type="entry name" value="TFIID_TAF12_dom"/>
</dbReference>
<dbReference type="Pfam" id="PF03847">
    <property type="entry name" value="TFIID_20kDa"/>
    <property type="match status" value="1"/>
</dbReference>
<protein>
    <recommendedName>
        <fullName evidence="1">Transcription initiation factor TFIID subunit 12</fullName>
    </recommendedName>
</protein>
<dbReference type="GO" id="GO:0046982">
    <property type="term" value="F:protein heterodimerization activity"/>
    <property type="evidence" value="ECO:0007669"/>
    <property type="project" value="InterPro"/>
</dbReference>
<evidence type="ECO:0000313" key="4">
    <source>
        <dbReference type="Proteomes" id="UP001652661"/>
    </source>
</evidence>
<reference evidence="4" key="1">
    <citation type="submission" date="2025-05" db="UniProtKB">
        <authorList>
            <consortium name="RefSeq"/>
        </authorList>
    </citation>
    <scope>NUCLEOTIDE SEQUENCE [LARGE SCALE GENOMIC DNA]</scope>
    <source>
        <strain evidence="4">14028-0561.14</strain>
    </source>
</reference>
<feature type="compositionally biased region" description="Low complexity" evidence="2">
    <location>
        <begin position="19"/>
        <end position="41"/>
    </location>
</feature>
<dbReference type="GO" id="GO:0006352">
    <property type="term" value="P:DNA-templated transcription initiation"/>
    <property type="evidence" value="ECO:0007669"/>
    <property type="project" value="InterPro"/>
</dbReference>
<dbReference type="SUPFAM" id="SSF47113">
    <property type="entry name" value="Histone-fold"/>
    <property type="match status" value="1"/>
</dbReference>
<dbReference type="RefSeq" id="XP_017025402.1">
    <property type="nucleotide sequence ID" value="XM_017169913.3"/>
</dbReference>
<sequence length="133" mass="15074">MDLSSDDSDSSFGNGSPLTNRSSSSSSDTSSVSSVKSNSSSSEEERNLLDSNYDIITELNLKQFVFRVDRYAVLDDQAVDMVAKIADVFVNDVARRVVKLAQYRKERMSLLDLKFTLKREYNMEFPHDIVEEK</sequence>
<keyword evidence="4" id="KW-1185">Reference proteome</keyword>
<name>A0A6P4I963_DROKI</name>
<evidence type="ECO:0000256" key="2">
    <source>
        <dbReference type="SAM" id="MobiDB-lite"/>
    </source>
</evidence>
<dbReference type="InterPro" id="IPR009072">
    <property type="entry name" value="Histone-fold"/>
</dbReference>